<feature type="signal peptide" evidence="2">
    <location>
        <begin position="1"/>
        <end position="25"/>
    </location>
</feature>
<feature type="compositionally biased region" description="Low complexity" evidence="1">
    <location>
        <begin position="251"/>
        <end position="264"/>
    </location>
</feature>
<feature type="region of interest" description="Disordered" evidence="1">
    <location>
        <begin position="187"/>
        <end position="228"/>
    </location>
</feature>
<dbReference type="AlphaFoldDB" id="A0A8S1H3K3"/>
<evidence type="ECO:0000313" key="4">
    <source>
        <dbReference type="Proteomes" id="UP000835052"/>
    </source>
</evidence>
<feature type="compositionally biased region" description="Polar residues" evidence="1">
    <location>
        <begin position="375"/>
        <end position="385"/>
    </location>
</feature>
<feature type="region of interest" description="Disordered" evidence="1">
    <location>
        <begin position="375"/>
        <end position="424"/>
    </location>
</feature>
<dbReference type="EMBL" id="CAJGYM010000015">
    <property type="protein sequence ID" value="CAD6190279.1"/>
    <property type="molecule type" value="Genomic_DNA"/>
</dbReference>
<feature type="region of interest" description="Disordered" evidence="1">
    <location>
        <begin position="246"/>
        <end position="286"/>
    </location>
</feature>
<keyword evidence="2" id="KW-0732">Signal</keyword>
<gene>
    <name evidence="3" type="ORF">CAUJ_LOCUS6198</name>
</gene>
<feature type="compositionally biased region" description="Basic residues" evidence="1">
    <location>
        <begin position="198"/>
        <end position="207"/>
    </location>
</feature>
<feature type="chain" id="PRO_5035936534" evidence="2">
    <location>
        <begin position="26"/>
        <end position="424"/>
    </location>
</feature>
<protein>
    <submittedName>
        <fullName evidence="3">Uncharacterized protein</fullName>
    </submittedName>
</protein>
<dbReference type="Proteomes" id="UP000835052">
    <property type="component" value="Unassembled WGS sequence"/>
</dbReference>
<feature type="compositionally biased region" description="Basic residues" evidence="1">
    <location>
        <begin position="275"/>
        <end position="286"/>
    </location>
</feature>
<accession>A0A8S1H3K3</accession>
<evidence type="ECO:0000256" key="1">
    <source>
        <dbReference type="SAM" id="MobiDB-lite"/>
    </source>
</evidence>
<keyword evidence="4" id="KW-1185">Reference proteome</keyword>
<feature type="compositionally biased region" description="Basic and acidic residues" evidence="1">
    <location>
        <begin position="406"/>
        <end position="424"/>
    </location>
</feature>
<sequence>MGPFRVAFGGFLFLEALLLQQVVLGAIFEPLPRIESLSPETQEFDANGDPLVLIPPPPPEDADVDGPTPPEPIFKPPPILRHGAPPSFRPPPEFFFRFNGNSSVASKIRLSKLGKLDPPEKDTEVFLETSAKPLPPTGVSPFPIEPFSQISLDSTSTTLKIQSTETSETTIEAEQSTTAVTLSTTELTTVAPTSLASRRSRKPRRRTTTTTTPTTTTTNSTAAQPVTTTHDPLITIPLPAELAELEESTTEKTTTPVPSTTIAPESASQSIGTTRRAHRKRGRKRNRVLLRRPVTTNLGIELEVMRRRPVKVNDDVPTVQSELEMEIPPVVVMNISDEKVASEAVPLRFKNITSKAAFLQTKNITFEVPTLQTEVSEPLKSTTEASPPEEQSPRQTEPKTYPRFYSDSHKTKDFDHKTSSLDNK</sequence>
<name>A0A8S1H3K3_9PELO</name>
<feature type="compositionally biased region" description="Low complexity" evidence="1">
    <location>
        <begin position="187"/>
        <end position="197"/>
    </location>
</feature>
<comment type="caution">
    <text evidence="3">The sequence shown here is derived from an EMBL/GenBank/DDBJ whole genome shotgun (WGS) entry which is preliminary data.</text>
</comment>
<organism evidence="3 4">
    <name type="scientific">Caenorhabditis auriculariae</name>
    <dbReference type="NCBI Taxonomy" id="2777116"/>
    <lineage>
        <taxon>Eukaryota</taxon>
        <taxon>Metazoa</taxon>
        <taxon>Ecdysozoa</taxon>
        <taxon>Nematoda</taxon>
        <taxon>Chromadorea</taxon>
        <taxon>Rhabditida</taxon>
        <taxon>Rhabditina</taxon>
        <taxon>Rhabditomorpha</taxon>
        <taxon>Rhabditoidea</taxon>
        <taxon>Rhabditidae</taxon>
        <taxon>Peloderinae</taxon>
        <taxon>Caenorhabditis</taxon>
    </lineage>
</organism>
<evidence type="ECO:0000256" key="2">
    <source>
        <dbReference type="SAM" id="SignalP"/>
    </source>
</evidence>
<reference evidence="3" key="1">
    <citation type="submission" date="2020-10" db="EMBL/GenBank/DDBJ databases">
        <authorList>
            <person name="Kikuchi T."/>
        </authorList>
    </citation>
    <scope>NUCLEOTIDE SEQUENCE</scope>
    <source>
        <strain evidence="3">NKZ352</strain>
    </source>
</reference>
<evidence type="ECO:0000313" key="3">
    <source>
        <dbReference type="EMBL" id="CAD6190279.1"/>
    </source>
</evidence>
<feature type="compositionally biased region" description="Low complexity" evidence="1">
    <location>
        <begin position="208"/>
        <end position="228"/>
    </location>
</feature>
<proteinExistence type="predicted"/>